<proteinExistence type="predicted"/>
<dbReference type="Gene3D" id="3.30.1380.10">
    <property type="match status" value="1"/>
</dbReference>
<feature type="domain" description="Peptidase M15A C-terminal" evidence="2">
    <location>
        <begin position="75"/>
        <end position="165"/>
    </location>
</feature>
<keyword evidence="1" id="KW-1133">Transmembrane helix</keyword>
<evidence type="ECO:0000256" key="1">
    <source>
        <dbReference type="SAM" id="Phobius"/>
    </source>
</evidence>
<keyword evidence="1" id="KW-0472">Membrane</keyword>
<dbReference type="Pfam" id="PF08291">
    <property type="entry name" value="Peptidase_M15_3"/>
    <property type="match status" value="1"/>
</dbReference>
<dbReference type="InterPro" id="IPR009045">
    <property type="entry name" value="Zn_M74/Hedgehog-like"/>
</dbReference>
<keyword evidence="1" id="KW-0812">Transmembrane</keyword>
<evidence type="ECO:0000313" key="4">
    <source>
        <dbReference type="Proteomes" id="UP000243136"/>
    </source>
</evidence>
<evidence type="ECO:0000313" key="3">
    <source>
        <dbReference type="EMBL" id="ATA90927.1"/>
    </source>
</evidence>
<dbReference type="AlphaFoldDB" id="A0A250G415"/>
<reference evidence="4" key="1">
    <citation type="submission" date="2017-06" db="EMBL/GenBank/DDBJ databases">
        <title>Capnocytophaga spp. assemblies.</title>
        <authorList>
            <person name="Gulvik C.A."/>
        </authorList>
    </citation>
    <scope>NUCLEOTIDE SEQUENCE [LARGE SCALE GENOMIC DNA]</scope>
    <source>
        <strain evidence="4">H5594</strain>
    </source>
</reference>
<dbReference type="SUPFAM" id="SSF55166">
    <property type="entry name" value="Hedgehog/DD-peptidase"/>
    <property type="match status" value="1"/>
</dbReference>
<evidence type="ECO:0000259" key="2">
    <source>
        <dbReference type="Pfam" id="PF08291"/>
    </source>
</evidence>
<dbReference type="Proteomes" id="UP000243136">
    <property type="component" value="Chromosome"/>
</dbReference>
<dbReference type="InterPro" id="IPR013230">
    <property type="entry name" value="Peptidase_M15A_C"/>
</dbReference>
<sequence length="175" mass="20026">MLRAFFFEFTFGQIKNVMNFKLLFWLTTLFVFIMLLFKYLKLGLIKVFSKNITPNFKWGEFISKDGVAIPENLKPNVIEVCKNLEIIRKEVGNKPIKVHSGFRSFKHNAEVGGRMNSYHLQGKAADISVKGMTSKELYDTIIRLMDEGKIKAGGVGLYATFVHYDIRGTKVTFKG</sequence>
<feature type="transmembrane region" description="Helical" evidence="1">
    <location>
        <begin position="20"/>
        <end position="40"/>
    </location>
</feature>
<gene>
    <name evidence="3" type="ORF">CGC56_01315</name>
</gene>
<organism evidence="3 4">
    <name type="scientific">Capnocytophaga canimorsus</name>
    <dbReference type="NCBI Taxonomy" id="28188"/>
    <lineage>
        <taxon>Bacteria</taxon>
        <taxon>Pseudomonadati</taxon>
        <taxon>Bacteroidota</taxon>
        <taxon>Flavobacteriia</taxon>
        <taxon>Flavobacteriales</taxon>
        <taxon>Flavobacteriaceae</taxon>
        <taxon>Capnocytophaga</taxon>
    </lineage>
</organism>
<name>A0A250G415_9FLAO</name>
<dbReference type="EMBL" id="CP022388">
    <property type="protein sequence ID" value="ATA90927.1"/>
    <property type="molecule type" value="Genomic_DNA"/>
</dbReference>
<accession>A0A250G415</accession>
<protein>
    <recommendedName>
        <fullName evidence="2">Peptidase M15A C-terminal domain-containing protein</fullName>
    </recommendedName>
</protein>